<evidence type="ECO:0000313" key="2">
    <source>
        <dbReference type="EMBL" id="KEO98802.1"/>
    </source>
</evidence>
<dbReference type="AlphaFoldDB" id="A0A074NLZ5"/>
<dbReference type="InterPro" id="IPR032710">
    <property type="entry name" value="NTF2-like_dom_sf"/>
</dbReference>
<proteinExistence type="predicted"/>
<dbReference type="RefSeq" id="WP_034901164.1">
    <property type="nucleotide sequence ID" value="NZ_CP017057.1"/>
</dbReference>
<dbReference type="Pfam" id="PF14534">
    <property type="entry name" value="DUF4440"/>
    <property type="match status" value="1"/>
</dbReference>
<feature type="domain" description="DUF4440" evidence="1">
    <location>
        <begin position="9"/>
        <end position="116"/>
    </location>
</feature>
<evidence type="ECO:0000313" key="3">
    <source>
        <dbReference type="Proteomes" id="UP000027866"/>
    </source>
</evidence>
<sequence>MADITPVLDAAETRLMQAWLERDRAAVKGLVASDCVMMFGTAPPVLLDRASFLAAMDGGLVLTGFRFREVTARRHGGGAWFTGHVELELELGRHRWNGGFLLTDLFVRGKVRRRWKLVERSLAPVEANEALSDGIRRLQLWR</sequence>
<keyword evidence="3" id="KW-1185">Reference proteome</keyword>
<accession>A0A074NLZ5</accession>
<dbReference type="OrthoDB" id="7564479at2"/>
<reference evidence="2 3" key="1">
    <citation type="submission" date="2014-04" db="EMBL/GenBank/DDBJ databases">
        <title>A comprehensive comparison of genomes of Erythrobacter spp. Strains.</title>
        <authorList>
            <person name="Zheng Q."/>
        </authorList>
    </citation>
    <scope>NUCLEOTIDE SEQUENCE [LARGE SCALE GENOMIC DNA]</scope>
    <source>
        <strain evidence="2 3">DSM 8509</strain>
    </source>
</reference>
<dbReference type="Gene3D" id="3.10.450.50">
    <property type="match status" value="1"/>
</dbReference>
<dbReference type="EMBL" id="JMIX01000003">
    <property type="protein sequence ID" value="KEO98802.1"/>
    <property type="molecule type" value="Genomic_DNA"/>
</dbReference>
<dbReference type="Proteomes" id="UP000027866">
    <property type="component" value="Unassembled WGS sequence"/>
</dbReference>
<dbReference type="SUPFAM" id="SSF54427">
    <property type="entry name" value="NTF2-like"/>
    <property type="match status" value="1"/>
</dbReference>
<dbReference type="InterPro" id="IPR027843">
    <property type="entry name" value="DUF4440"/>
</dbReference>
<gene>
    <name evidence="2" type="ORF">EH32_06765</name>
</gene>
<name>A0A074NLZ5_9SPHN</name>
<comment type="caution">
    <text evidence="2">The sequence shown here is derived from an EMBL/GenBank/DDBJ whole genome shotgun (WGS) entry which is preliminary data.</text>
</comment>
<organism evidence="2 3">
    <name type="scientific">Erythrobacter litoralis</name>
    <dbReference type="NCBI Taxonomy" id="39960"/>
    <lineage>
        <taxon>Bacteria</taxon>
        <taxon>Pseudomonadati</taxon>
        <taxon>Pseudomonadota</taxon>
        <taxon>Alphaproteobacteria</taxon>
        <taxon>Sphingomonadales</taxon>
        <taxon>Erythrobacteraceae</taxon>
        <taxon>Erythrobacter/Porphyrobacter group</taxon>
        <taxon>Erythrobacter</taxon>
    </lineage>
</organism>
<evidence type="ECO:0000259" key="1">
    <source>
        <dbReference type="Pfam" id="PF14534"/>
    </source>
</evidence>
<protein>
    <recommendedName>
        <fullName evidence="1">DUF4440 domain-containing protein</fullName>
    </recommendedName>
</protein>